<keyword evidence="2" id="KW-1185">Reference proteome</keyword>
<proteinExistence type="predicted"/>
<name>A0A1G9CMK2_9ACTN</name>
<organism evidence="1 2">
    <name type="scientific">Streptomyces indicus</name>
    <dbReference type="NCBI Taxonomy" id="417292"/>
    <lineage>
        <taxon>Bacteria</taxon>
        <taxon>Bacillati</taxon>
        <taxon>Actinomycetota</taxon>
        <taxon>Actinomycetes</taxon>
        <taxon>Kitasatosporales</taxon>
        <taxon>Streptomycetaceae</taxon>
        <taxon>Streptomyces</taxon>
    </lineage>
</organism>
<dbReference type="STRING" id="417292.SAMN05421806_108209"/>
<accession>A0A1G9CMK2</accession>
<dbReference type="AlphaFoldDB" id="A0A1G9CMK2"/>
<evidence type="ECO:0000313" key="1">
    <source>
        <dbReference type="EMBL" id="SDK52819.1"/>
    </source>
</evidence>
<dbReference type="OrthoDB" id="3297798at2"/>
<reference evidence="1 2" key="1">
    <citation type="submission" date="2016-10" db="EMBL/GenBank/DDBJ databases">
        <authorList>
            <person name="de Groot N.N."/>
        </authorList>
    </citation>
    <scope>NUCLEOTIDE SEQUENCE [LARGE SCALE GENOMIC DNA]</scope>
    <source>
        <strain evidence="1 2">CGMCC 4.5727</strain>
    </source>
</reference>
<dbReference type="RefSeq" id="WP_093612593.1">
    <property type="nucleotide sequence ID" value="NZ_FNFF01000008.1"/>
</dbReference>
<dbReference type="EMBL" id="FNFF01000008">
    <property type="protein sequence ID" value="SDK52819.1"/>
    <property type="molecule type" value="Genomic_DNA"/>
</dbReference>
<evidence type="ECO:0000313" key="2">
    <source>
        <dbReference type="Proteomes" id="UP000199155"/>
    </source>
</evidence>
<sequence length="81" mass="8873">MGLDQQAQDAEDRSGTNICGFLHWAVDAEHAARLFTAKGWSVRASSWTEYEAECASARLEVLPVSPVTYNGFATPHDSTRS</sequence>
<dbReference type="Proteomes" id="UP000199155">
    <property type="component" value="Unassembled WGS sequence"/>
</dbReference>
<gene>
    <name evidence="1" type="ORF">SAMN05421806_108209</name>
</gene>
<protein>
    <submittedName>
        <fullName evidence="1">Uncharacterized protein</fullName>
    </submittedName>
</protein>